<dbReference type="InterPro" id="IPR054471">
    <property type="entry name" value="GPIID_WHD"/>
</dbReference>
<evidence type="ECO:0008006" key="8">
    <source>
        <dbReference type="Google" id="ProtNLM"/>
    </source>
</evidence>
<evidence type="ECO:0000256" key="2">
    <source>
        <dbReference type="PROSITE-ProRule" id="PRU00023"/>
    </source>
</evidence>
<reference evidence="6" key="1">
    <citation type="submission" date="2023-03" db="EMBL/GenBank/DDBJ databases">
        <title>Complete genome of Cladonia borealis.</title>
        <authorList>
            <person name="Park H."/>
        </authorList>
    </citation>
    <scope>NUCLEOTIDE SEQUENCE</scope>
    <source>
        <strain evidence="6">ANT050790</strain>
    </source>
</reference>
<dbReference type="InterPro" id="IPR027417">
    <property type="entry name" value="P-loop_NTPase"/>
</dbReference>
<keyword evidence="1" id="KW-0677">Repeat</keyword>
<comment type="caution">
    <text evidence="6">The sequence shown here is derived from an EMBL/GenBank/DDBJ whole genome shotgun (WGS) entry which is preliminary data.</text>
</comment>
<feature type="domain" description="GPI inositol-deacylase winged helix" evidence="4">
    <location>
        <begin position="529"/>
        <end position="609"/>
    </location>
</feature>
<dbReference type="Gene3D" id="3.40.50.300">
    <property type="entry name" value="P-loop containing nucleotide triphosphate hydrolases"/>
    <property type="match status" value="1"/>
</dbReference>
<feature type="repeat" description="ANK" evidence="2">
    <location>
        <begin position="988"/>
        <end position="1020"/>
    </location>
</feature>
<feature type="repeat" description="ANK" evidence="2">
    <location>
        <begin position="889"/>
        <end position="921"/>
    </location>
</feature>
<keyword evidence="2" id="KW-0040">ANK repeat</keyword>
<dbReference type="InterPro" id="IPR056884">
    <property type="entry name" value="NPHP3-like_N"/>
</dbReference>
<feature type="domain" description="Nephrocystin 3-like N-terminal" evidence="5">
    <location>
        <begin position="248"/>
        <end position="421"/>
    </location>
</feature>
<feature type="repeat" description="ANK" evidence="2">
    <location>
        <begin position="1021"/>
        <end position="1053"/>
    </location>
</feature>
<feature type="repeat" description="ANK" evidence="2">
    <location>
        <begin position="922"/>
        <end position="954"/>
    </location>
</feature>
<dbReference type="PANTHER" id="PTHR22677">
    <property type="entry name" value="ANKYRIN REPEAT DOMAIN-CONTAINING PROTEIN 60"/>
    <property type="match status" value="1"/>
</dbReference>
<dbReference type="PROSITE" id="PS50297">
    <property type="entry name" value="ANK_REP_REGION"/>
    <property type="match status" value="9"/>
</dbReference>
<dbReference type="SMART" id="SM00248">
    <property type="entry name" value="ANK"/>
    <property type="match status" value="11"/>
</dbReference>
<keyword evidence="7" id="KW-1185">Reference proteome</keyword>
<feature type="repeat" description="ANK" evidence="2">
    <location>
        <begin position="955"/>
        <end position="987"/>
    </location>
</feature>
<accession>A0AA39R3C4</accession>
<feature type="domain" description="NACHT-NTPase and P-loop NTPases N-terminal" evidence="3">
    <location>
        <begin position="13"/>
        <end position="133"/>
    </location>
</feature>
<dbReference type="Proteomes" id="UP001166286">
    <property type="component" value="Unassembled WGS sequence"/>
</dbReference>
<dbReference type="SUPFAM" id="SSF48403">
    <property type="entry name" value="Ankyrin repeat"/>
    <property type="match status" value="1"/>
</dbReference>
<evidence type="ECO:0000313" key="7">
    <source>
        <dbReference type="Proteomes" id="UP001166286"/>
    </source>
</evidence>
<dbReference type="AlphaFoldDB" id="A0AA39R3C4"/>
<evidence type="ECO:0000259" key="5">
    <source>
        <dbReference type="Pfam" id="PF24883"/>
    </source>
</evidence>
<dbReference type="PANTHER" id="PTHR22677:SF4">
    <property type="entry name" value="USHER SYNDROME TYPE-1G PROTEIN-LIKE PROTEIN"/>
    <property type="match status" value="1"/>
</dbReference>
<evidence type="ECO:0000259" key="3">
    <source>
        <dbReference type="Pfam" id="PF17107"/>
    </source>
</evidence>
<dbReference type="EMBL" id="JAFEKC020000008">
    <property type="protein sequence ID" value="KAK0513301.1"/>
    <property type="molecule type" value="Genomic_DNA"/>
</dbReference>
<organism evidence="6 7">
    <name type="scientific">Cladonia borealis</name>
    <dbReference type="NCBI Taxonomy" id="184061"/>
    <lineage>
        <taxon>Eukaryota</taxon>
        <taxon>Fungi</taxon>
        <taxon>Dikarya</taxon>
        <taxon>Ascomycota</taxon>
        <taxon>Pezizomycotina</taxon>
        <taxon>Lecanoromycetes</taxon>
        <taxon>OSLEUM clade</taxon>
        <taxon>Lecanoromycetidae</taxon>
        <taxon>Lecanorales</taxon>
        <taxon>Lecanorineae</taxon>
        <taxon>Cladoniaceae</taxon>
        <taxon>Cladonia</taxon>
    </lineage>
</organism>
<dbReference type="PRINTS" id="PR01415">
    <property type="entry name" value="ANKYRIN"/>
</dbReference>
<feature type="repeat" description="ANK" evidence="2">
    <location>
        <begin position="823"/>
        <end position="855"/>
    </location>
</feature>
<dbReference type="PROSITE" id="PS50088">
    <property type="entry name" value="ANK_REPEAT"/>
    <property type="match status" value="9"/>
</dbReference>
<dbReference type="Pfam" id="PF00023">
    <property type="entry name" value="Ank"/>
    <property type="match status" value="2"/>
</dbReference>
<sequence>MSGAEALAVLGAISSIIAIVDGIKQVYDAATNAQGLPKAFHEVAARLPIIHTILVLAKQNIEGDAHMEFYDGAKDIVEGCKHKARKLDELFQKVIPTDGASRAERYRLAVKSLGKGNRVETLMKEMLEDVQLLAINHSMAPVTNTQLKEVANAIQQVVALPPSIPEHPTEGIGFTAMHSGSGSINQAQRDQLINPGSGSFYHAEYMTFGSTVDPKEGEAQACLAALFLTNPLDDREQLIQAKGSRVDGTCEWIKSNKLYDSWLHSYSQLLWLFGGPGKGKTMLSIFLAEELEQTAKRTQDRLFLQYFCNNRDEKRKTAVSIIRGLMFQLLQSCQKLFDHILPSFRIQKDSLFTSSSFETLWRIFESMVCDPIIGTAYCVLDGLDECEETSLEVLLNKFVALLSAKTNRLPACHLKLIIVSRAFPDFIPELLSSFPHIHLDPDVGSKVNDDIQLFIKKKVDYLARRKHYPEPLRVRVEEVFQNRAQGTFLWIGIVAKALEKYKAIVDVEMALDDLPPGLDKLYGRMLLQIGIGRREIAAKILCWVVMAIRPLTLPELSTAIDTTIRPSTILSRDEVVRDQVLNCGYFLTIEGEKVGLIHQSAKDYLLRKIPDADPELEYFRVKEEAANLEITRKCLDYLQLSPLTAGEVDLERHILHEAFPLLPYAVLYWPEHARSLNRSEDVFDLSLPFYQKNSQIRQSWLKTYWAAKTSRMPLGSFTLLHLAAYTGILPIAENCLSKNGLIDQVKRFFYLNKTDDRGRTALIWAAYGGHGAVVRLLLEKGADATPRDMHGWTALRLAAGNGQKATVQQLLDKKADVNAKDICGQSVLHTAANKGHEATVQQLLEEGADINAKDMSGKTALHIAAMGGHEAVARLLLEKGADVNADDDYSKTALHMAAMGGHEAVARLLLEKGADVNADDDHSKTALHIAAEDEHEAVVQQLLENGADIDAKDEYGETALYIAAKYGHEAVAQLLLEKGADVKTKYENDQTALHIAAEGGHEAVARQLLGRGADVNVKDGFDRTALHIAAEGGHEAVARQLLGRGADVNVKDGFDQTALDIAAHFGYEALVQLLAPRTQIPPRPS</sequence>
<dbReference type="InterPro" id="IPR039323">
    <property type="entry name" value="ANKRD_45/46/60"/>
</dbReference>
<feature type="repeat" description="ANK" evidence="2">
    <location>
        <begin position="757"/>
        <end position="789"/>
    </location>
</feature>
<evidence type="ECO:0000259" key="4">
    <source>
        <dbReference type="Pfam" id="PF22939"/>
    </source>
</evidence>
<dbReference type="Pfam" id="PF24883">
    <property type="entry name" value="NPHP3_N"/>
    <property type="match status" value="1"/>
</dbReference>
<dbReference type="InterPro" id="IPR031352">
    <property type="entry name" value="SesA"/>
</dbReference>
<dbReference type="InterPro" id="IPR002110">
    <property type="entry name" value="Ankyrin_rpt"/>
</dbReference>
<name>A0AA39R3C4_9LECA</name>
<evidence type="ECO:0000256" key="1">
    <source>
        <dbReference type="ARBA" id="ARBA00022737"/>
    </source>
</evidence>
<feature type="repeat" description="ANK" evidence="2">
    <location>
        <begin position="790"/>
        <end position="822"/>
    </location>
</feature>
<feature type="repeat" description="ANK" evidence="2">
    <location>
        <begin position="856"/>
        <end position="888"/>
    </location>
</feature>
<gene>
    <name evidence="6" type="ORF">JMJ35_004287</name>
</gene>
<dbReference type="Gene3D" id="1.25.40.20">
    <property type="entry name" value="Ankyrin repeat-containing domain"/>
    <property type="match status" value="4"/>
</dbReference>
<proteinExistence type="predicted"/>
<dbReference type="Pfam" id="PF12796">
    <property type="entry name" value="Ank_2"/>
    <property type="match status" value="3"/>
</dbReference>
<dbReference type="InterPro" id="IPR036770">
    <property type="entry name" value="Ankyrin_rpt-contain_sf"/>
</dbReference>
<dbReference type="SUPFAM" id="SSF52540">
    <property type="entry name" value="P-loop containing nucleoside triphosphate hydrolases"/>
    <property type="match status" value="1"/>
</dbReference>
<dbReference type="Pfam" id="PF17107">
    <property type="entry name" value="SesA"/>
    <property type="match status" value="1"/>
</dbReference>
<protein>
    <recommendedName>
        <fullName evidence="8">NACHT domain-containing protein</fullName>
    </recommendedName>
</protein>
<evidence type="ECO:0000313" key="6">
    <source>
        <dbReference type="EMBL" id="KAK0513301.1"/>
    </source>
</evidence>
<dbReference type="Pfam" id="PF22939">
    <property type="entry name" value="WHD_GPIID"/>
    <property type="match status" value="1"/>
</dbReference>